<dbReference type="PANTHER" id="PTHR36091">
    <property type="entry name" value="ALTERED INHERITANCE OF MITOCHONDRIA PROTEIN 9, MITOCHONDRIAL"/>
    <property type="match status" value="1"/>
</dbReference>
<gene>
    <name evidence="2" type="ORF">R9X50_00187800</name>
</gene>
<dbReference type="SUPFAM" id="SSF56112">
    <property type="entry name" value="Protein kinase-like (PK-like)"/>
    <property type="match status" value="1"/>
</dbReference>
<dbReference type="GO" id="GO:0005739">
    <property type="term" value="C:mitochondrion"/>
    <property type="evidence" value="ECO:0007669"/>
    <property type="project" value="TreeGrafter"/>
</dbReference>
<feature type="domain" description="Aminoglycoside phosphotransferase" evidence="1">
    <location>
        <begin position="98"/>
        <end position="369"/>
    </location>
</feature>
<dbReference type="Gene3D" id="3.30.200.20">
    <property type="entry name" value="Phosphorylase Kinase, domain 1"/>
    <property type="match status" value="1"/>
</dbReference>
<dbReference type="InterPro" id="IPR051035">
    <property type="entry name" value="Mito_inheritance_9"/>
</dbReference>
<dbReference type="AlphaFoldDB" id="A0AAQ3LZX4"/>
<dbReference type="GO" id="GO:0016301">
    <property type="term" value="F:kinase activity"/>
    <property type="evidence" value="ECO:0007669"/>
    <property type="project" value="UniProtKB-KW"/>
</dbReference>
<accession>A0AAQ3LZX4</accession>
<reference evidence="2 3" key="1">
    <citation type="submission" date="2023-11" db="EMBL/GenBank/DDBJ databases">
        <title>An acidophilic fungus is an integral part of prey digestion in a carnivorous sundew plant.</title>
        <authorList>
            <person name="Tsai I.J."/>
        </authorList>
    </citation>
    <scope>NUCLEOTIDE SEQUENCE [LARGE SCALE GENOMIC DNA]</scope>
    <source>
        <strain evidence="2">169a</strain>
    </source>
</reference>
<proteinExistence type="predicted"/>
<organism evidence="2 3">
    <name type="scientific">Acrodontium crateriforme</name>
    <dbReference type="NCBI Taxonomy" id="150365"/>
    <lineage>
        <taxon>Eukaryota</taxon>
        <taxon>Fungi</taxon>
        <taxon>Dikarya</taxon>
        <taxon>Ascomycota</taxon>
        <taxon>Pezizomycotina</taxon>
        <taxon>Dothideomycetes</taxon>
        <taxon>Dothideomycetidae</taxon>
        <taxon>Mycosphaerellales</taxon>
        <taxon>Teratosphaeriaceae</taxon>
        <taxon>Acrodontium</taxon>
    </lineage>
</organism>
<dbReference type="InterPro" id="IPR011009">
    <property type="entry name" value="Kinase-like_dom_sf"/>
</dbReference>
<keyword evidence="2" id="KW-0418">Kinase</keyword>
<evidence type="ECO:0000313" key="2">
    <source>
        <dbReference type="EMBL" id="WPG99073.1"/>
    </source>
</evidence>
<sequence length="576" mass="65973">MYISRLLSKRRLSSVPLNPVYGAQCLGVRCYRATGRLRQSPDLKHESDLFNYTSGRWVYNENLRQNERQRHFNVSGLKRLAAESVQRNVEDVVHFEKLAEGGFNCTFLIRMRDGFELVARIPYPVTEPKQLLVASEAATMTFLCLHGLPVPQIYGYSTTVKNAAGTEYILTEFIRGTNLGDVWNDMTEDHLQNFVTSLVKLESRLLDITFPTSGSLYFAEDLPAGVKNVPIRTNGPERVPTFCIGPETSFHLWFGRRSGLQVDRGPFIEPETVPASGAKKEMAYLQAFGRQLYPFQRIRREVFACPKQSPSPHLETLDKYLQVAPSLMSKNNPNLLLPSIRHLDLNPGNIFVSKDFEITSLIDWQHCSILPLFLQCGIPKYLENYKDPVCQSLDLPQLPSKFEELNAEEQAKEIELLRKRQFHYFYVTAKASHNKAHLDALTYEFSAARRKVYEQSGNSWEGDNITLKFSLIHLVQNWEQVVGKAETCPISFTPEEIQECLRLEAELREADAEMQGSKEILGIGPEGWVPCEHYERVKNATMEMKADMIANAESEMDRDCVRNHYVYDDMDEDEYL</sequence>
<name>A0AAQ3LZX4_9PEZI</name>
<keyword evidence="2" id="KW-0808">Transferase</keyword>
<dbReference type="PANTHER" id="PTHR36091:SF2">
    <property type="entry name" value="AMINOGLYCOSIDE PHOSPHOTRANSFERASE DOMAIN-CONTAINING PROTEIN"/>
    <property type="match status" value="1"/>
</dbReference>
<dbReference type="EMBL" id="CP138581">
    <property type="protein sequence ID" value="WPG99073.1"/>
    <property type="molecule type" value="Genomic_DNA"/>
</dbReference>
<protein>
    <submittedName>
        <fullName evidence="2">Kinase-like protein</fullName>
    </submittedName>
</protein>
<evidence type="ECO:0000313" key="3">
    <source>
        <dbReference type="Proteomes" id="UP001303373"/>
    </source>
</evidence>
<keyword evidence="3" id="KW-1185">Reference proteome</keyword>
<dbReference type="InterPro" id="IPR002575">
    <property type="entry name" value="Aminoglycoside_PTrfase"/>
</dbReference>
<dbReference type="Pfam" id="PF01636">
    <property type="entry name" value="APH"/>
    <property type="match status" value="1"/>
</dbReference>
<dbReference type="Proteomes" id="UP001303373">
    <property type="component" value="Chromosome 2"/>
</dbReference>
<evidence type="ECO:0000259" key="1">
    <source>
        <dbReference type="Pfam" id="PF01636"/>
    </source>
</evidence>